<dbReference type="InterPro" id="IPR050498">
    <property type="entry name" value="Ycf3"/>
</dbReference>
<name>A0A4Z0QFK4_9BACT</name>
<dbReference type="PANTHER" id="PTHR44858">
    <property type="entry name" value="TETRATRICOPEPTIDE REPEAT PROTEIN 6"/>
    <property type="match status" value="1"/>
</dbReference>
<dbReference type="PROSITE" id="PS50005">
    <property type="entry name" value="TPR"/>
    <property type="match status" value="4"/>
</dbReference>
<sequence length="319" mass="35814">MPKILLFILLGCLGAAPLCRAQGEATLERPRYAGRAQTAAQRQTDQEFVAQALKQYKTRAAASETYVDEGWSAFYQEKYAQALQHYNRAWLLDSASANVFYGFSAYLSKRGTPAQAERYFALAQQRDPNNRGALTYYTRLADLQEKLGDQAGVLASYREVIRLDPKNAGAYRVLGTTYAALQDSAKARQYLQKALSLNPQDSVTYLGLGQLAYSRQDYARAVATYSQALRLNPRYLDAYAARGLAYEQQGQLQQALADYNKCLEMADFLDKGQFYRMVGIAQIKLEDPSACESLRQALKWGDAAVGEKELKRIIKEHCR</sequence>
<dbReference type="AlphaFoldDB" id="A0A4Z0QFK4"/>
<gene>
    <name evidence="5" type="ORF">E5K02_03395</name>
</gene>
<dbReference type="PROSITE" id="PS50293">
    <property type="entry name" value="TPR_REGION"/>
    <property type="match status" value="2"/>
</dbReference>
<keyword evidence="6" id="KW-1185">Reference proteome</keyword>
<feature type="chain" id="PRO_5021208782" evidence="4">
    <location>
        <begin position="22"/>
        <end position="319"/>
    </location>
</feature>
<feature type="repeat" description="TPR" evidence="3">
    <location>
        <begin position="168"/>
        <end position="201"/>
    </location>
</feature>
<dbReference type="SUPFAM" id="SSF81901">
    <property type="entry name" value="HCP-like"/>
    <property type="match status" value="1"/>
</dbReference>
<reference evidence="5 6" key="1">
    <citation type="submission" date="2019-04" db="EMBL/GenBank/DDBJ databases">
        <authorList>
            <person name="Feng G."/>
            <person name="Zhang J."/>
            <person name="Zhu H."/>
        </authorList>
    </citation>
    <scope>NUCLEOTIDE SEQUENCE [LARGE SCALE GENOMIC DNA]</scope>
    <source>
        <strain evidence="5 6">9PBR-1</strain>
    </source>
</reference>
<dbReference type="InterPro" id="IPR013105">
    <property type="entry name" value="TPR_2"/>
</dbReference>
<dbReference type="Proteomes" id="UP000298471">
    <property type="component" value="Unassembled WGS sequence"/>
</dbReference>
<dbReference type="Pfam" id="PF13414">
    <property type="entry name" value="TPR_11"/>
    <property type="match status" value="1"/>
</dbReference>
<evidence type="ECO:0000256" key="4">
    <source>
        <dbReference type="SAM" id="SignalP"/>
    </source>
</evidence>
<feature type="repeat" description="TPR" evidence="3">
    <location>
        <begin position="236"/>
        <end position="269"/>
    </location>
</feature>
<dbReference type="Pfam" id="PF07719">
    <property type="entry name" value="TPR_2"/>
    <property type="match status" value="1"/>
</dbReference>
<dbReference type="InterPro" id="IPR019734">
    <property type="entry name" value="TPR_rpt"/>
</dbReference>
<dbReference type="Gene3D" id="1.25.40.10">
    <property type="entry name" value="Tetratricopeptide repeat domain"/>
    <property type="match status" value="3"/>
</dbReference>
<dbReference type="PANTHER" id="PTHR44858:SF1">
    <property type="entry name" value="UDP-N-ACETYLGLUCOSAMINE--PEPTIDE N-ACETYLGLUCOSAMINYLTRANSFERASE SPINDLY-RELATED"/>
    <property type="match status" value="1"/>
</dbReference>
<proteinExistence type="predicted"/>
<dbReference type="OrthoDB" id="7058419at2"/>
<feature type="repeat" description="TPR" evidence="3">
    <location>
        <begin position="202"/>
        <end position="235"/>
    </location>
</feature>
<dbReference type="InterPro" id="IPR011990">
    <property type="entry name" value="TPR-like_helical_dom_sf"/>
</dbReference>
<evidence type="ECO:0000256" key="2">
    <source>
        <dbReference type="ARBA" id="ARBA00022803"/>
    </source>
</evidence>
<evidence type="ECO:0000256" key="1">
    <source>
        <dbReference type="ARBA" id="ARBA00022737"/>
    </source>
</evidence>
<feature type="repeat" description="TPR" evidence="3">
    <location>
        <begin position="134"/>
        <end position="167"/>
    </location>
</feature>
<organism evidence="5 6">
    <name type="scientific">Hymenobacter metallicola</name>
    <dbReference type="NCBI Taxonomy" id="2563114"/>
    <lineage>
        <taxon>Bacteria</taxon>
        <taxon>Pseudomonadati</taxon>
        <taxon>Bacteroidota</taxon>
        <taxon>Cytophagia</taxon>
        <taxon>Cytophagales</taxon>
        <taxon>Hymenobacteraceae</taxon>
        <taxon>Hymenobacter</taxon>
    </lineage>
</organism>
<evidence type="ECO:0000313" key="6">
    <source>
        <dbReference type="Proteomes" id="UP000298471"/>
    </source>
</evidence>
<evidence type="ECO:0000313" key="5">
    <source>
        <dbReference type="EMBL" id="TGE28525.1"/>
    </source>
</evidence>
<feature type="signal peptide" evidence="4">
    <location>
        <begin position="1"/>
        <end position="21"/>
    </location>
</feature>
<keyword evidence="1" id="KW-0677">Repeat</keyword>
<accession>A0A4Z0QFK4</accession>
<dbReference type="Pfam" id="PF13181">
    <property type="entry name" value="TPR_8"/>
    <property type="match status" value="1"/>
</dbReference>
<dbReference type="EMBL" id="SRMB01000001">
    <property type="protein sequence ID" value="TGE28525.1"/>
    <property type="molecule type" value="Genomic_DNA"/>
</dbReference>
<dbReference type="RefSeq" id="WP_135392079.1">
    <property type="nucleotide sequence ID" value="NZ_SRMB01000001.1"/>
</dbReference>
<protein>
    <submittedName>
        <fullName evidence="5">Tetratricopeptide repeat protein</fullName>
    </submittedName>
</protein>
<keyword evidence="2 3" id="KW-0802">TPR repeat</keyword>
<evidence type="ECO:0000256" key="3">
    <source>
        <dbReference type="PROSITE-ProRule" id="PRU00339"/>
    </source>
</evidence>
<dbReference type="SMART" id="SM00028">
    <property type="entry name" value="TPR"/>
    <property type="match status" value="6"/>
</dbReference>
<keyword evidence="4" id="KW-0732">Signal</keyword>
<comment type="caution">
    <text evidence="5">The sequence shown here is derived from an EMBL/GenBank/DDBJ whole genome shotgun (WGS) entry which is preliminary data.</text>
</comment>